<evidence type="ECO:0000256" key="1">
    <source>
        <dbReference type="ARBA" id="ARBA00004141"/>
    </source>
</evidence>
<feature type="transmembrane region" description="Helical" evidence="5">
    <location>
        <begin position="180"/>
        <end position="199"/>
    </location>
</feature>
<feature type="transmembrane region" description="Helical" evidence="5">
    <location>
        <begin position="109"/>
        <end position="136"/>
    </location>
</feature>
<keyword evidence="4 5" id="KW-0472">Membrane</keyword>
<keyword evidence="8" id="KW-1185">Reference proteome</keyword>
<keyword evidence="2 5" id="KW-0812">Transmembrane</keyword>
<dbReference type="PROSITE" id="PS51012">
    <property type="entry name" value="ABC_TM2"/>
    <property type="match status" value="1"/>
</dbReference>
<reference evidence="8" key="1">
    <citation type="submission" date="2023-07" db="EMBL/GenBank/DDBJ databases">
        <title>30 novel species of actinomycetes from the DSMZ collection.</title>
        <authorList>
            <person name="Nouioui I."/>
        </authorList>
    </citation>
    <scope>NUCLEOTIDE SEQUENCE [LARGE SCALE GENOMIC DNA]</scope>
    <source>
        <strain evidence="8">DSM 44918</strain>
    </source>
</reference>
<evidence type="ECO:0000256" key="2">
    <source>
        <dbReference type="ARBA" id="ARBA00022692"/>
    </source>
</evidence>
<evidence type="ECO:0000259" key="6">
    <source>
        <dbReference type="PROSITE" id="PS51012"/>
    </source>
</evidence>
<feature type="transmembrane region" description="Helical" evidence="5">
    <location>
        <begin position="145"/>
        <end position="168"/>
    </location>
</feature>
<dbReference type="InterPro" id="IPR013525">
    <property type="entry name" value="ABC2_TM"/>
</dbReference>
<evidence type="ECO:0000256" key="4">
    <source>
        <dbReference type="ARBA" id="ARBA00023136"/>
    </source>
</evidence>
<gene>
    <name evidence="7" type="ORF">RNC47_03990</name>
</gene>
<comment type="caution">
    <text evidence="7">The sequence shown here is derived from an EMBL/GenBank/DDBJ whole genome shotgun (WGS) entry which is preliminary data.</text>
</comment>
<dbReference type="Pfam" id="PF12698">
    <property type="entry name" value="ABC2_membrane_3"/>
    <property type="match status" value="1"/>
</dbReference>
<proteinExistence type="predicted"/>
<evidence type="ECO:0000256" key="3">
    <source>
        <dbReference type="ARBA" id="ARBA00022989"/>
    </source>
</evidence>
<dbReference type="PANTHER" id="PTHR43027">
    <property type="entry name" value="DOXORUBICIN RESISTANCE ABC TRANSPORTER PERMEASE PROTEIN DRRC-RELATED"/>
    <property type="match status" value="1"/>
</dbReference>
<dbReference type="Proteomes" id="UP001183420">
    <property type="component" value="Unassembled WGS sequence"/>
</dbReference>
<keyword evidence="3 5" id="KW-1133">Transmembrane helix</keyword>
<feature type="transmembrane region" description="Helical" evidence="5">
    <location>
        <begin position="206"/>
        <end position="226"/>
    </location>
</feature>
<dbReference type="RefSeq" id="WP_311595515.1">
    <property type="nucleotide sequence ID" value="NZ_JAVREM010000002.1"/>
</dbReference>
<feature type="transmembrane region" description="Helical" evidence="5">
    <location>
        <begin position="70"/>
        <end position="89"/>
    </location>
</feature>
<sequence>MSGITFDAGTRRRLRAVARAELTLLLRSRSAVFVALLMPVGMVAMSYSATREMDLADTGLTRMEAVLTGGIGMVLMLVVYLGFLPVLVARREERVLKRLRTGELSDLEILAGAALPSVVLALAQCVVLVGTGALLLEVSAPRQPVVLVLGVLLGVVLLTALAAATAGVTRTVDSAQLTGMPLFMVSVVCSGLLVPLEVLPDRLADAFLLLPMTGVVELVSGGWLGGRTAAELGRAVAMALVWTALAGSAVRRWFRWEPRQ</sequence>
<accession>A0ABU2LIT2</accession>
<name>A0ABU2LIT2_9ACTN</name>
<organism evidence="7 8">
    <name type="scientific">Streptomyces millisiae</name>
    <dbReference type="NCBI Taxonomy" id="3075542"/>
    <lineage>
        <taxon>Bacteria</taxon>
        <taxon>Bacillati</taxon>
        <taxon>Actinomycetota</taxon>
        <taxon>Actinomycetes</taxon>
        <taxon>Kitasatosporales</taxon>
        <taxon>Streptomycetaceae</taxon>
        <taxon>Streptomyces</taxon>
    </lineage>
</organism>
<feature type="domain" description="ABC transmembrane type-2" evidence="6">
    <location>
        <begin position="30"/>
        <end position="253"/>
    </location>
</feature>
<feature type="transmembrane region" description="Helical" evidence="5">
    <location>
        <begin position="232"/>
        <end position="254"/>
    </location>
</feature>
<feature type="transmembrane region" description="Helical" evidence="5">
    <location>
        <begin position="31"/>
        <end position="49"/>
    </location>
</feature>
<evidence type="ECO:0000313" key="8">
    <source>
        <dbReference type="Proteomes" id="UP001183420"/>
    </source>
</evidence>
<dbReference type="PANTHER" id="PTHR43027:SF2">
    <property type="entry name" value="TRANSPORT PERMEASE PROTEIN"/>
    <property type="match status" value="1"/>
</dbReference>
<dbReference type="InterPro" id="IPR047817">
    <property type="entry name" value="ABC2_TM_bact-type"/>
</dbReference>
<dbReference type="InterPro" id="IPR052902">
    <property type="entry name" value="ABC-2_transporter"/>
</dbReference>
<comment type="subcellular location">
    <subcellularLocation>
        <location evidence="1">Membrane</location>
        <topology evidence="1">Multi-pass membrane protein</topology>
    </subcellularLocation>
</comment>
<evidence type="ECO:0000313" key="7">
    <source>
        <dbReference type="EMBL" id="MDT0317498.1"/>
    </source>
</evidence>
<protein>
    <submittedName>
        <fullName evidence="7">ABC transporter permease</fullName>
    </submittedName>
</protein>
<evidence type="ECO:0000256" key="5">
    <source>
        <dbReference type="SAM" id="Phobius"/>
    </source>
</evidence>
<dbReference type="EMBL" id="JAVREM010000002">
    <property type="protein sequence ID" value="MDT0317498.1"/>
    <property type="molecule type" value="Genomic_DNA"/>
</dbReference>